<feature type="compositionally biased region" description="Low complexity" evidence="1">
    <location>
        <begin position="201"/>
        <end position="217"/>
    </location>
</feature>
<dbReference type="AlphaFoldDB" id="A0A4Z1HDC4"/>
<feature type="compositionally biased region" description="Basic and acidic residues" evidence="1">
    <location>
        <begin position="242"/>
        <end position="264"/>
    </location>
</feature>
<keyword evidence="3" id="KW-1185">Reference proteome</keyword>
<dbReference type="EMBL" id="PQXN01000393">
    <property type="protein sequence ID" value="TGO45412.1"/>
    <property type="molecule type" value="Genomic_DNA"/>
</dbReference>
<evidence type="ECO:0000313" key="3">
    <source>
        <dbReference type="Proteomes" id="UP000297527"/>
    </source>
</evidence>
<evidence type="ECO:0000313" key="2">
    <source>
        <dbReference type="EMBL" id="TGO45412.1"/>
    </source>
</evidence>
<feature type="region of interest" description="Disordered" evidence="1">
    <location>
        <begin position="171"/>
        <end position="264"/>
    </location>
</feature>
<feature type="region of interest" description="Disordered" evidence="1">
    <location>
        <begin position="1"/>
        <end position="76"/>
    </location>
</feature>
<accession>A0A4Z1HDC4</accession>
<proteinExistence type="predicted"/>
<reference evidence="2 3" key="1">
    <citation type="submission" date="2017-12" db="EMBL/GenBank/DDBJ databases">
        <title>Comparative genomics of Botrytis spp.</title>
        <authorList>
            <person name="Valero-Jimenez C.A."/>
            <person name="Tapia P."/>
            <person name="Veloso J."/>
            <person name="Silva-Moreno E."/>
            <person name="Staats M."/>
            <person name="Valdes J.H."/>
            <person name="Van Kan J.A.L."/>
        </authorList>
    </citation>
    <scope>NUCLEOTIDE SEQUENCE [LARGE SCALE GENOMIC DNA]</scope>
    <source>
        <strain evidence="2 3">MUCL11595</strain>
    </source>
</reference>
<evidence type="ECO:0000256" key="1">
    <source>
        <dbReference type="SAM" id="MobiDB-lite"/>
    </source>
</evidence>
<dbReference type="OrthoDB" id="3558519at2759"/>
<comment type="caution">
    <text evidence="2">The sequence shown here is derived from an EMBL/GenBank/DDBJ whole genome shotgun (WGS) entry which is preliminary data.</text>
</comment>
<feature type="region of interest" description="Disordered" evidence="1">
    <location>
        <begin position="385"/>
        <end position="412"/>
    </location>
</feature>
<sequence length="412" mass="44539">MSNQPAKEESPVRDGPPVARDRSPASGFDAPNLVVFDRAEPDHGRSASGRSLYGPLRAGNPLCARPPSSHDPYDMNRYHAIHNNARTSYPVNSDTTMNNSPASNPPPYNSSFVNGARGDSPYYSHRPPLFEWNPAFTTDQTYPYSTVLRCQPIAPPAPVTASAAVPATRMTAAPAPAPAPPTARAAPATRSTRSRAREQPASTANSQSTQSTRSTRSGAKEPPTSAANSRRKKTPASAAKSAQKEKKQNEPWHDRPEYGIDRRPMTIRPDYGILIPRKDCFKNAPPGAKRSIECGKTESELVWTLRGARGAEQRRIYNERATVSLEDRLRATARMEAILDGQRETGRLAGYPAMMPIEDRFPVVAPAPAVAPVVAPAVAPVVAGNAAESTEDQEMADDDWVPPPGGLYSDED</sequence>
<feature type="compositionally biased region" description="Basic and acidic residues" evidence="1">
    <location>
        <begin position="1"/>
        <end position="12"/>
    </location>
</feature>
<feature type="compositionally biased region" description="Low complexity" evidence="1">
    <location>
        <begin position="182"/>
        <end position="191"/>
    </location>
</feature>
<feature type="compositionally biased region" description="Acidic residues" evidence="1">
    <location>
        <begin position="389"/>
        <end position="400"/>
    </location>
</feature>
<organism evidence="2 3">
    <name type="scientific">Botryotinia convoluta</name>
    <dbReference type="NCBI Taxonomy" id="54673"/>
    <lineage>
        <taxon>Eukaryota</taxon>
        <taxon>Fungi</taxon>
        <taxon>Dikarya</taxon>
        <taxon>Ascomycota</taxon>
        <taxon>Pezizomycotina</taxon>
        <taxon>Leotiomycetes</taxon>
        <taxon>Helotiales</taxon>
        <taxon>Sclerotiniaceae</taxon>
        <taxon>Botryotinia</taxon>
    </lineage>
</organism>
<dbReference type="Proteomes" id="UP000297527">
    <property type="component" value="Unassembled WGS sequence"/>
</dbReference>
<protein>
    <submittedName>
        <fullName evidence="2">Uncharacterized protein</fullName>
    </submittedName>
</protein>
<gene>
    <name evidence="2" type="ORF">BCON_0395g00010</name>
</gene>
<name>A0A4Z1HDC4_9HELO</name>